<feature type="transmembrane region" description="Helical" evidence="1">
    <location>
        <begin position="64"/>
        <end position="85"/>
    </location>
</feature>
<proteinExistence type="predicted"/>
<comment type="caution">
    <text evidence="2">The sequence shown here is derived from an EMBL/GenBank/DDBJ whole genome shotgun (WGS) entry which is preliminary data.</text>
</comment>
<gene>
    <name evidence="2" type="ORF">BSTOLATCC_MIC43323</name>
</gene>
<feature type="transmembrane region" description="Helical" evidence="1">
    <location>
        <begin position="203"/>
        <end position="222"/>
    </location>
</feature>
<organism evidence="2 3">
    <name type="scientific">Blepharisma stoltei</name>
    <dbReference type="NCBI Taxonomy" id="1481888"/>
    <lineage>
        <taxon>Eukaryota</taxon>
        <taxon>Sar</taxon>
        <taxon>Alveolata</taxon>
        <taxon>Ciliophora</taxon>
        <taxon>Postciliodesmatophora</taxon>
        <taxon>Heterotrichea</taxon>
        <taxon>Heterotrichida</taxon>
        <taxon>Blepharismidae</taxon>
        <taxon>Blepharisma</taxon>
    </lineage>
</organism>
<feature type="transmembrane region" description="Helical" evidence="1">
    <location>
        <begin position="268"/>
        <end position="289"/>
    </location>
</feature>
<keyword evidence="1" id="KW-1133">Transmembrane helix</keyword>
<evidence type="ECO:0008006" key="4">
    <source>
        <dbReference type="Google" id="ProtNLM"/>
    </source>
</evidence>
<feature type="transmembrane region" description="Helical" evidence="1">
    <location>
        <begin position="115"/>
        <end position="139"/>
    </location>
</feature>
<protein>
    <recommendedName>
        <fullName evidence="4">PAS domain-containing protein</fullName>
    </recommendedName>
</protein>
<keyword evidence="1" id="KW-0812">Transmembrane</keyword>
<feature type="transmembrane region" description="Helical" evidence="1">
    <location>
        <begin position="151"/>
        <end position="173"/>
    </location>
</feature>
<feature type="transmembrane region" description="Helical" evidence="1">
    <location>
        <begin position="1064"/>
        <end position="1082"/>
    </location>
</feature>
<dbReference type="EMBL" id="CAJZBQ010000043">
    <property type="protein sequence ID" value="CAG9327283.1"/>
    <property type="molecule type" value="Genomic_DNA"/>
</dbReference>
<feature type="transmembrane region" description="Helical" evidence="1">
    <location>
        <begin position="296"/>
        <end position="314"/>
    </location>
</feature>
<feature type="transmembrane region" description="Helical" evidence="1">
    <location>
        <begin position="1142"/>
        <end position="1166"/>
    </location>
</feature>
<accession>A0AAU9JJ57</accession>
<evidence type="ECO:0000313" key="2">
    <source>
        <dbReference type="EMBL" id="CAG9327283.1"/>
    </source>
</evidence>
<feature type="transmembrane region" description="Helical" evidence="1">
    <location>
        <begin position="326"/>
        <end position="347"/>
    </location>
</feature>
<evidence type="ECO:0000313" key="3">
    <source>
        <dbReference type="Proteomes" id="UP001162131"/>
    </source>
</evidence>
<feature type="transmembrane region" description="Helical" evidence="1">
    <location>
        <begin position="1341"/>
        <end position="1364"/>
    </location>
</feature>
<dbReference type="Proteomes" id="UP001162131">
    <property type="component" value="Unassembled WGS sequence"/>
</dbReference>
<name>A0AAU9JJ57_9CILI</name>
<keyword evidence="1" id="KW-0472">Membrane</keyword>
<evidence type="ECO:0000256" key="1">
    <source>
        <dbReference type="SAM" id="Phobius"/>
    </source>
</evidence>
<reference evidence="2" key="1">
    <citation type="submission" date="2021-09" db="EMBL/GenBank/DDBJ databases">
        <authorList>
            <consortium name="AG Swart"/>
            <person name="Singh M."/>
            <person name="Singh A."/>
            <person name="Seah K."/>
            <person name="Emmerich C."/>
        </authorList>
    </citation>
    <scope>NUCLEOTIDE SEQUENCE</scope>
    <source>
        <strain evidence="2">ATCC30299</strain>
    </source>
</reference>
<keyword evidence="3" id="KW-1185">Reference proteome</keyword>
<sequence>MDLGKEKKRSSNSFKLDTSTSKRDKLYQSLEADRVSHFKSALFDVFITLEGCDSKNKISKQRLAINYTALFIRKLQLLSLILINFEATSNISLESALSSLLKVLRFDAICAELNLGLGFLVLLVISIWCLGLNFFIIYVQAYRKKNHAIKSIVCIITVLGWFYEYLLWIPYLYSVGIYSKYTFFVNNSRVSEYSNIDSNGFNSLWSIPLIFGLPILVSNIFFRTIYYCNPCYTSKLKRNRLHSLVSMKDLLCQLLMIFSSFYNSTFHFNMISGFISIYMIFQYTIYLPFVSIFDNTFEAGTWILVLLGIISYQISREINTASIHGLIIVFLFPCIIMLLYYLMHWYFNRTLNSKKQNPYSVELKIRKLILGIKPKDFTSSLNIEIKKIFKDSTKIYLSFKMLFVWECLFYLHYERNKHLALMKISKINFSCQKHLNIWYQSNKNKLIHYSYPNIEPQYLFYSYYKKLVNEEHSEDLVLLRYIRDINSFRKSDLEVSCELWDVYRKLADISAHSVKSIQNTCLKLGKAKKRFEEKAEKMYRRYHSDPEVLSIYGSYIADFLGEEEGKLLLHKSRSLKDSKDLGVEKFTGFQYHHLGASIMIVSGMFGSIGDILYLNKEICELLQIELVDDYIGTSFCQFIPAPFDVMHNDILRRNLISGDRIELYRPSLFLITTSGNCVEVTMHFRLVFFKQIPYFVADFNEKGHNTNLILHSPDGYIYAASKNINDLIGERKGTVFEVIHNLADYYKNNSLFKPFEYHEDFNCVMMRVKLVIDGSPLEALYIAQNYEYFKEGGGSVNHYEESQKSGSVQEFGFKTDVSMVASKSLMKSNITNYYMHQSTLLSRIEKKKKSEKSNLESSQITKLCSLLNFNIRFSLLVLFSITIATLATEKIITNELKMSSFLNSFDIMRFYGISIIQDSRSLNLLEKGYLLTYPEEFYRSSLQSNLENFEKNLMSAGDDIYKRSYMHNVFSIAKVSSTEKYGNNTFRTIKINLFQNLQKIIKEGSIILNTELADFPKIDSSFAYLYMNYPWETFNHLNDSVYISLEDIESHTEWAFEFLKSLKLTFFIPSLLIIMLSIPSIIKLEKINKKNWKCLCNLDIERQIEIRDKLIDRLYVFHGVQVDEVEHKYSRNAIFYSHWKSFMLKILILEILSLGYYFAAVYGFHGTLKEILISQSEFIFYSGTRGMLSSSAFFWARETFLDTKNDSLSVFIGDFYPFPSPKKQLQSMIDDCLYAQNYIDYRKPHKYYDDNMINLLIGNPCESNDKFVQDCTKSYISMGIKPAIKIYLNELKRVPSYNKADWQDINDLEKYSKIIDNSTIYMQKSYINSTDSKIDSEMDDLIISTLLYFFFLLIISFLLILSAVSKIKRDLLGKIDILKYF</sequence>